<reference evidence="1" key="1">
    <citation type="journal article" date="2023" name="Int. J. Syst. Evol. Microbiol.">
        <title>Collibacillus ludicampi gen. nov., sp. nov., a new soil bacterium of the family Alicyclobacillaceae.</title>
        <authorList>
            <person name="Jojima T."/>
            <person name="Ioku Y."/>
            <person name="Fukuta Y."/>
            <person name="Shirasaka N."/>
            <person name="Matsumura Y."/>
            <person name="Mori M."/>
        </authorList>
    </citation>
    <scope>NUCLEOTIDE SEQUENCE</scope>
    <source>
        <strain evidence="1">TP075</strain>
    </source>
</reference>
<gene>
    <name evidence="1" type="ORF">DNHGIG_03910</name>
</gene>
<accession>A0AAV4LAJ8</accession>
<keyword evidence="2" id="KW-1185">Reference proteome</keyword>
<evidence type="ECO:0000313" key="2">
    <source>
        <dbReference type="Proteomes" id="UP001057291"/>
    </source>
</evidence>
<proteinExistence type="predicted"/>
<name>A0AAV4LAJ8_9BACL</name>
<sequence length="71" mass="8089">MPKTKKPNKLIYPYVSNIWITALYSMAITPTHYNGILRVVHASDTRNSMENLASLRTFDSSPSLLYQTWAA</sequence>
<organism evidence="1 2">
    <name type="scientific">Collibacillus ludicampi</name>
    <dbReference type="NCBI Taxonomy" id="2771369"/>
    <lineage>
        <taxon>Bacteria</taxon>
        <taxon>Bacillati</taxon>
        <taxon>Bacillota</taxon>
        <taxon>Bacilli</taxon>
        <taxon>Bacillales</taxon>
        <taxon>Alicyclobacillaceae</taxon>
        <taxon>Collibacillus</taxon>
    </lineage>
</organism>
<dbReference type="Proteomes" id="UP001057291">
    <property type="component" value="Unassembled WGS sequence"/>
</dbReference>
<protein>
    <submittedName>
        <fullName evidence="1">Uncharacterized protein</fullName>
    </submittedName>
</protein>
<comment type="caution">
    <text evidence="1">The sequence shown here is derived from an EMBL/GenBank/DDBJ whole genome shotgun (WGS) entry which is preliminary data.</text>
</comment>
<evidence type="ECO:0000313" key="1">
    <source>
        <dbReference type="EMBL" id="GIM44842.1"/>
    </source>
</evidence>
<dbReference type="EMBL" id="BOQE01000001">
    <property type="protein sequence ID" value="GIM44842.1"/>
    <property type="molecule type" value="Genomic_DNA"/>
</dbReference>
<dbReference type="AlphaFoldDB" id="A0AAV4LAJ8"/>